<dbReference type="EMBL" id="GILB01007828">
    <property type="protein sequence ID" value="NUU88161.1"/>
    <property type="molecule type" value="Transcribed_RNA"/>
</dbReference>
<protein>
    <recommendedName>
        <fullName evidence="7">Glycosyltransferase</fullName>
        <ecNumber evidence="7">2.4.1.-</ecNumber>
    </recommendedName>
</protein>
<evidence type="ECO:0000256" key="5">
    <source>
        <dbReference type="ARBA" id="ARBA00047606"/>
    </source>
</evidence>
<dbReference type="InterPro" id="IPR002213">
    <property type="entry name" value="UDP_glucos_trans"/>
</dbReference>
<name>A0A6M2EU61_9ROSI</name>
<evidence type="ECO:0000256" key="2">
    <source>
        <dbReference type="ARBA" id="ARBA00009995"/>
    </source>
</evidence>
<keyword evidence="4 6" id="KW-0808">Transferase</keyword>
<reference evidence="8" key="1">
    <citation type="submission" date="2020-03" db="EMBL/GenBank/DDBJ databases">
        <authorList>
            <person name="Zhang R."/>
        </authorList>
    </citation>
    <scope>NUCLEOTIDE SEQUENCE</scope>
</reference>
<dbReference type="PANTHER" id="PTHR48046:SF1">
    <property type="entry name" value="GLYCOSYLTRANSFERASE-RELATED"/>
    <property type="match status" value="1"/>
</dbReference>
<dbReference type="Pfam" id="PF00201">
    <property type="entry name" value="UDPGT"/>
    <property type="match status" value="1"/>
</dbReference>
<comment type="similarity">
    <text evidence="2 6">Belongs to the UDP-glycosyltransferase family.</text>
</comment>
<evidence type="ECO:0000256" key="1">
    <source>
        <dbReference type="ARBA" id="ARBA00004935"/>
    </source>
</evidence>
<dbReference type="InterPro" id="IPR035595">
    <property type="entry name" value="UDP_glycos_trans_CS"/>
</dbReference>
<dbReference type="AlphaFoldDB" id="A0A6M2EU61"/>
<dbReference type="GO" id="GO:0047213">
    <property type="term" value="F:anthocyanidin 3-O-glucosyltransferase activity"/>
    <property type="evidence" value="ECO:0007669"/>
    <property type="project" value="UniProtKB-EC"/>
</dbReference>
<proteinExistence type="inferred from homology"/>
<evidence type="ECO:0000256" key="7">
    <source>
        <dbReference type="RuleBase" id="RU362057"/>
    </source>
</evidence>
<evidence type="ECO:0000256" key="6">
    <source>
        <dbReference type="RuleBase" id="RU003718"/>
    </source>
</evidence>
<dbReference type="FunFam" id="3.40.50.2000:FF:000051">
    <property type="entry name" value="Glycosyltransferase"/>
    <property type="match status" value="1"/>
</dbReference>
<evidence type="ECO:0000256" key="3">
    <source>
        <dbReference type="ARBA" id="ARBA00022676"/>
    </source>
</evidence>
<dbReference type="EC" id="2.4.1.-" evidence="7"/>
<dbReference type="PANTHER" id="PTHR48046">
    <property type="entry name" value="UDP-GLYCOSYLTRANSFERASE 72E1"/>
    <property type="match status" value="1"/>
</dbReference>
<comment type="pathway">
    <text evidence="1">Pigment biosynthesis; anthocyanin biosynthesis.</text>
</comment>
<evidence type="ECO:0000256" key="4">
    <source>
        <dbReference type="ARBA" id="ARBA00022679"/>
    </source>
</evidence>
<dbReference type="GO" id="GO:0009718">
    <property type="term" value="P:anthocyanin-containing compound biosynthetic process"/>
    <property type="evidence" value="ECO:0007669"/>
    <property type="project" value="UniProtKB-UniPathway"/>
</dbReference>
<dbReference type="Gene3D" id="3.40.50.2000">
    <property type="entry name" value="Glycogen Phosphorylase B"/>
    <property type="match status" value="2"/>
</dbReference>
<dbReference type="UniPathway" id="UPA00009"/>
<dbReference type="SUPFAM" id="SSF53756">
    <property type="entry name" value="UDP-Glycosyltransferase/glycogen phosphorylase"/>
    <property type="match status" value="1"/>
</dbReference>
<comment type="catalytic activity">
    <reaction evidence="5">
        <text>an anthocyanidin + UDP-alpha-D-glucose + H(+) = an anthocyanidin 3-O-beta-D-glucoside + UDP</text>
        <dbReference type="Rhea" id="RHEA:20093"/>
        <dbReference type="ChEBI" id="CHEBI:15378"/>
        <dbReference type="ChEBI" id="CHEBI:16307"/>
        <dbReference type="ChEBI" id="CHEBI:58223"/>
        <dbReference type="ChEBI" id="CHEBI:58885"/>
        <dbReference type="ChEBI" id="CHEBI:143576"/>
        <dbReference type="EC" id="2.4.1.115"/>
    </reaction>
</comment>
<keyword evidence="3 6" id="KW-0328">Glycosyltransferase</keyword>
<dbReference type="CDD" id="cd03784">
    <property type="entry name" value="GT1_Gtf-like"/>
    <property type="match status" value="1"/>
</dbReference>
<accession>A0A6M2EU61</accession>
<dbReference type="FunFam" id="3.40.50.2000:FF:000054">
    <property type="entry name" value="Glycosyltransferase"/>
    <property type="match status" value="1"/>
</dbReference>
<organism evidence="8">
    <name type="scientific">Populus davidiana</name>
    <dbReference type="NCBI Taxonomy" id="266767"/>
    <lineage>
        <taxon>Eukaryota</taxon>
        <taxon>Viridiplantae</taxon>
        <taxon>Streptophyta</taxon>
        <taxon>Embryophyta</taxon>
        <taxon>Tracheophyta</taxon>
        <taxon>Spermatophyta</taxon>
        <taxon>Magnoliopsida</taxon>
        <taxon>eudicotyledons</taxon>
        <taxon>Gunneridae</taxon>
        <taxon>Pentapetalae</taxon>
        <taxon>rosids</taxon>
        <taxon>fabids</taxon>
        <taxon>Malpighiales</taxon>
        <taxon>Salicaceae</taxon>
        <taxon>Saliceae</taxon>
        <taxon>Populus</taxon>
    </lineage>
</organism>
<sequence length="489" mass="54112">MENTTGSKPHLVLLASLGIGHLIPILELGKRLFTHHNFDITIFVVVSHSSAAESQVLQSAMTPKLCEIVELPTVNISRLVSPEAAVVTQICVIMREIKPALRSAISALSFRPAALIVDLFGSEAMMVADEFEMPRYVYVPSNAWFLALTIYVPILDEVVQGEYLDQKEPLKIPGCKAVQPEDVVDPMLDRTDQQYLEYVRIGMEFPKCDGILLNIWEDLEPKTLEALRDEELLGQLCKAPVYPVGPLTRPLKPLDSRSGELFLWLDKQPSESVIYVSFGSGGALSLEQMVELAWGLELSQQRFIWVVRSPSRETGDGSFFSAGSGEANSMASFFPEGFLDRIQEVGLVIRDWAPQVDILNHPSVGGFISHCGWNSTLESITNGVPLIAWPLYAEQRMNAALLTEELGVAVRPNILASDGMVGREEIEMMIRKITVDKEATNIRNRVKKLKHGAAETLRKGGSSHNALSLVAKQCELSWKSMEVKASRNA</sequence>
<dbReference type="PROSITE" id="PS00375">
    <property type="entry name" value="UDPGT"/>
    <property type="match status" value="1"/>
</dbReference>
<evidence type="ECO:0000313" key="8">
    <source>
        <dbReference type="EMBL" id="NUU88161.1"/>
    </source>
</evidence>